<proteinExistence type="predicted"/>
<dbReference type="OrthoDB" id="3827911at2"/>
<name>A0A4R7J8C9_9ACTN</name>
<reference evidence="1 2" key="1">
    <citation type="submission" date="2019-03" db="EMBL/GenBank/DDBJ databases">
        <title>Genomic Encyclopedia of Archaeal and Bacterial Type Strains, Phase II (KMG-II): from individual species to whole genera.</title>
        <authorList>
            <person name="Goeker M."/>
        </authorList>
    </citation>
    <scope>NUCLEOTIDE SEQUENCE [LARGE SCALE GENOMIC DNA]</scope>
    <source>
        <strain evidence="1 2">DSM 24323</strain>
    </source>
</reference>
<evidence type="ECO:0000313" key="1">
    <source>
        <dbReference type="EMBL" id="TDT33740.1"/>
    </source>
</evidence>
<organism evidence="1 2">
    <name type="scientific">Naumannella halotolerans</name>
    <dbReference type="NCBI Taxonomy" id="993414"/>
    <lineage>
        <taxon>Bacteria</taxon>
        <taxon>Bacillati</taxon>
        <taxon>Actinomycetota</taxon>
        <taxon>Actinomycetes</taxon>
        <taxon>Propionibacteriales</taxon>
        <taxon>Propionibacteriaceae</taxon>
        <taxon>Naumannella</taxon>
    </lineage>
</organism>
<evidence type="ECO:0000313" key="2">
    <source>
        <dbReference type="Proteomes" id="UP000295371"/>
    </source>
</evidence>
<dbReference type="InterPro" id="IPR054206">
    <property type="entry name" value="DUF6912"/>
</dbReference>
<dbReference type="AlphaFoldDB" id="A0A4R7J8C9"/>
<accession>A0A4R7J8C9</accession>
<dbReference type="Proteomes" id="UP000295371">
    <property type="component" value="Unassembled WGS sequence"/>
</dbReference>
<sequence length="152" mass="15725">MSSLTAIPLTPEQARELAAGGTVDGLLGHTTTVPMTEAFGLEAGEEAEYVCLLIARAAGLLVGSPIVVTAEVDSQPVEPADFGTVAVDGLRLPKVSGVFADSEPARVTAAASAVEGEDLDSAWESPAVQHFLSENDLLWHSRTELGGLIDRG</sequence>
<dbReference type="EMBL" id="SOAW01000001">
    <property type="protein sequence ID" value="TDT33740.1"/>
    <property type="molecule type" value="Genomic_DNA"/>
</dbReference>
<gene>
    <name evidence="1" type="ORF">CLV29_1369</name>
</gene>
<dbReference type="Pfam" id="PF21853">
    <property type="entry name" value="DUF6912"/>
    <property type="match status" value="1"/>
</dbReference>
<keyword evidence="2" id="KW-1185">Reference proteome</keyword>
<protein>
    <submittedName>
        <fullName evidence="1">Uncharacterized protein</fullName>
    </submittedName>
</protein>
<dbReference type="RefSeq" id="WP_133754200.1">
    <property type="nucleotide sequence ID" value="NZ_SOAW01000001.1"/>
</dbReference>
<comment type="caution">
    <text evidence="1">The sequence shown here is derived from an EMBL/GenBank/DDBJ whole genome shotgun (WGS) entry which is preliminary data.</text>
</comment>